<evidence type="ECO:0000259" key="3">
    <source>
        <dbReference type="Pfam" id="PF23989"/>
    </source>
</evidence>
<name>A0A0F7IFZ2_9EURY</name>
<dbReference type="PANTHER" id="PTHR30486">
    <property type="entry name" value="TWITCHING MOTILITY PROTEIN PILT"/>
    <property type="match status" value="1"/>
</dbReference>
<feature type="domain" description="PilB3-like C-terminal" evidence="3">
    <location>
        <begin position="447"/>
        <end position="509"/>
    </location>
</feature>
<dbReference type="SUPFAM" id="SSF52540">
    <property type="entry name" value="P-loop containing nucleoside triphosphate hydrolases"/>
    <property type="match status" value="1"/>
</dbReference>
<evidence type="ECO:0000313" key="5">
    <source>
        <dbReference type="Proteomes" id="UP000034723"/>
    </source>
</evidence>
<dbReference type="KEGG" id="gah:GAH_00173"/>
<dbReference type="HOGENOM" id="CLU_005379_2_2_2"/>
<gene>
    <name evidence="4" type="ORF">GAH_00173</name>
</gene>
<dbReference type="Pfam" id="PF23989">
    <property type="entry name" value="PilB3_C"/>
    <property type="match status" value="1"/>
</dbReference>
<evidence type="ECO:0000256" key="1">
    <source>
        <dbReference type="ARBA" id="ARBA00006611"/>
    </source>
</evidence>
<dbReference type="EMBL" id="CP011267">
    <property type="protein sequence ID" value="AKG92470.1"/>
    <property type="molecule type" value="Genomic_DNA"/>
</dbReference>
<dbReference type="InterPro" id="IPR001482">
    <property type="entry name" value="T2SS/T4SS_dom"/>
</dbReference>
<keyword evidence="5" id="KW-1185">Reference proteome</keyword>
<dbReference type="InterPro" id="IPR027417">
    <property type="entry name" value="P-loop_NTPase"/>
</dbReference>
<dbReference type="InParanoid" id="A0A0F7IFZ2"/>
<accession>A0A0F7IFZ2</accession>
<sequence length="514" mass="59240">MKMVKYACGNMVMMNNLKEFAERLLDSPVPEGYEEVDAYPVYGDHVFSAIKILEKDLDQLYYVIEPPLDEFEEARHEILRRLEFVLPSLPHRKDKVETLKDAYERIIESMKLRIEDDYHYHALFYYVLRDTILYGPITPLMKDRLIEDISCNGYNKPIYIFHRNYQNLRTNITFSEDELDNFVIKLAQMSGKHISIAEPMLDAALPDGSRIQMTLAREVTDHGSTFTIRKFRDEPVTPIDLIAWGTFSVEQMAYLWLCIENKKSLIFAGGTASGKTTSMNAVSLFIPKNSKIVTIEDTREVMLPHENWIPAVTREGGKTIDMYDLLRAALRQRPEYIIVGEVRGKEALTLFQAMSTGHTTYSTLHADSVNGVIHRLENPPINVPRAMIEALDIVSIQAQVFLGRKRVRRNMEIAEIIGVDPHTKIMRTTTVFAWDSTKDEHVMVGSSKALEEIRTLRSWTRKELEQELKTREKVLQYMLDNNIREFREVARIIQTYQIDPEKVIRLVGGSEGGA</sequence>
<evidence type="ECO:0000259" key="2">
    <source>
        <dbReference type="Pfam" id="PF00437"/>
    </source>
</evidence>
<protein>
    <submittedName>
        <fullName evidence="4">Type IV secretory pathway protein</fullName>
    </submittedName>
</protein>
<dbReference type="CDD" id="cd01130">
    <property type="entry name" value="VirB11-like_ATPase"/>
    <property type="match status" value="1"/>
</dbReference>
<dbReference type="PANTHER" id="PTHR30486:SF6">
    <property type="entry name" value="TYPE IV PILUS RETRACTATION ATPASE PILT"/>
    <property type="match status" value="1"/>
</dbReference>
<dbReference type="GO" id="GO:0016887">
    <property type="term" value="F:ATP hydrolysis activity"/>
    <property type="evidence" value="ECO:0007669"/>
    <property type="project" value="InterPro"/>
</dbReference>
<dbReference type="Gene3D" id="3.40.50.300">
    <property type="entry name" value="P-loop containing nucleotide triphosphate hydrolases"/>
    <property type="match status" value="1"/>
</dbReference>
<dbReference type="PATRIC" id="fig|113653.22.peg.170"/>
<reference evidence="4 5" key="1">
    <citation type="submission" date="2015-04" db="EMBL/GenBank/DDBJ databases">
        <title>The complete genome sequence of the hyperthermophilic, obligate iron-reducing archaeon Geoglobus ahangari strain 234T.</title>
        <authorList>
            <person name="Manzella M.P."/>
            <person name="Holmes D.E."/>
            <person name="Rocheleau J.M."/>
            <person name="Chung A."/>
            <person name="Reguera G."/>
            <person name="Kashefi K."/>
        </authorList>
    </citation>
    <scope>NUCLEOTIDE SEQUENCE [LARGE SCALE GENOMIC DNA]</scope>
    <source>
        <strain evidence="4 5">234</strain>
    </source>
</reference>
<dbReference type="InterPro" id="IPR050921">
    <property type="entry name" value="T4SS_GSP_E_ATPase"/>
</dbReference>
<dbReference type="GeneID" id="24802761"/>
<dbReference type="Gene3D" id="3.30.450.380">
    <property type="match status" value="1"/>
</dbReference>
<dbReference type="AlphaFoldDB" id="A0A0F7IFZ2"/>
<evidence type="ECO:0000313" key="4">
    <source>
        <dbReference type="EMBL" id="AKG92470.1"/>
    </source>
</evidence>
<dbReference type="Proteomes" id="UP000034723">
    <property type="component" value="Chromosome"/>
</dbReference>
<dbReference type="STRING" id="113653.GAH_00173"/>
<proteinExistence type="inferred from homology"/>
<dbReference type="OrthoDB" id="33500at2157"/>
<dbReference type="Pfam" id="PF00437">
    <property type="entry name" value="T2SSE"/>
    <property type="match status" value="1"/>
</dbReference>
<comment type="similarity">
    <text evidence="1">Belongs to the GSP E family.</text>
</comment>
<feature type="domain" description="Bacterial type II secretion system protein E" evidence="2">
    <location>
        <begin position="171"/>
        <end position="389"/>
    </location>
</feature>
<organism evidence="4 5">
    <name type="scientific">Geoglobus ahangari</name>
    <dbReference type="NCBI Taxonomy" id="113653"/>
    <lineage>
        <taxon>Archaea</taxon>
        <taxon>Methanobacteriati</taxon>
        <taxon>Methanobacteriota</taxon>
        <taxon>Archaeoglobi</taxon>
        <taxon>Archaeoglobales</taxon>
        <taxon>Archaeoglobaceae</taxon>
        <taxon>Geoglobus</taxon>
    </lineage>
</organism>
<dbReference type="RefSeq" id="WP_048094262.1">
    <property type="nucleotide sequence ID" value="NZ_CP011267.1"/>
</dbReference>
<dbReference type="InterPro" id="IPR056571">
    <property type="entry name" value="PilB3-like_C"/>
</dbReference>